<evidence type="ECO:0000256" key="1">
    <source>
        <dbReference type="SAM" id="SignalP"/>
    </source>
</evidence>
<protein>
    <submittedName>
        <fullName evidence="2">Uncharacterized protein</fullName>
    </submittedName>
</protein>
<dbReference type="Proteomes" id="UP000599312">
    <property type="component" value="Unassembled WGS sequence"/>
</dbReference>
<gene>
    <name evidence="2" type="ORF">I2H38_11040</name>
</gene>
<comment type="caution">
    <text evidence="2">The sequence shown here is derived from an EMBL/GenBank/DDBJ whole genome shotgun (WGS) entry which is preliminary data.</text>
</comment>
<organism evidence="2 3">
    <name type="scientific">Microvirga alba</name>
    <dbReference type="NCBI Taxonomy" id="2791025"/>
    <lineage>
        <taxon>Bacteria</taxon>
        <taxon>Pseudomonadati</taxon>
        <taxon>Pseudomonadota</taxon>
        <taxon>Alphaproteobacteria</taxon>
        <taxon>Hyphomicrobiales</taxon>
        <taxon>Methylobacteriaceae</taxon>
        <taxon>Microvirga</taxon>
    </lineage>
</organism>
<sequence>MNFRLVFSGAFCIVLAVSLALKLPGNTDIAVAKESAVPREIAALLEHQGFQVSQDNPDNDLTWVAGNADACYVLVAPVAPQGWHQALVAQVAAGNLLFYFFEGQTYAEQPTMRTRGHYYWRKLNRYLGLSAPDRPVLAAVATPTCENLPLRELAMLTEK</sequence>
<dbReference type="EMBL" id="JADQDO010000004">
    <property type="protein sequence ID" value="MBF9233912.1"/>
    <property type="molecule type" value="Genomic_DNA"/>
</dbReference>
<keyword evidence="3" id="KW-1185">Reference proteome</keyword>
<evidence type="ECO:0000313" key="2">
    <source>
        <dbReference type="EMBL" id="MBF9233912.1"/>
    </source>
</evidence>
<evidence type="ECO:0000313" key="3">
    <source>
        <dbReference type="Proteomes" id="UP000599312"/>
    </source>
</evidence>
<name>A0A931BW54_9HYPH</name>
<proteinExistence type="predicted"/>
<accession>A0A931BW54</accession>
<dbReference type="RefSeq" id="WP_196271894.1">
    <property type="nucleotide sequence ID" value="NZ_JADQDO010000004.1"/>
</dbReference>
<feature type="signal peptide" evidence="1">
    <location>
        <begin position="1"/>
        <end position="22"/>
    </location>
</feature>
<dbReference type="AlphaFoldDB" id="A0A931BW54"/>
<keyword evidence="1" id="KW-0732">Signal</keyword>
<feature type="chain" id="PRO_5037481509" evidence="1">
    <location>
        <begin position="23"/>
        <end position="159"/>
    </location>
</feature>
<reference evidence="2" key="1">
    <citation type="submission" date="2020-11" db="EMBL/GenBank/DDBJ databases">
        <authorList>
            <person name="Kim M.K."/>
        </authorList>
    </citation>
    <scope>NUCLEOTIDE SEQUENCE</scope>
    <source>
        <strain evidence="2">BT350</strain>
    </source>
</reference>